<keyword evidence="3" id="KW-1185">Reference proteome</keyword>
<protein>
    <submittedName>
        <fullName evidence="2">Uncharacterized protein</fullName>
    </submittedName>
</protein>
<organism evidence="2 3">
    <name type="scientific">Aspergillus indologenus CBS 114.80</name>
    <dbReference type="NCBI Taxonomy" id="1450541"/>
    <lineage>
        <taxon>Eukaryota</taxon>
        <taxon>Fungi</taxon>
        <taxon>Dikarya</taxon>
        <taxon>Ascomycota</taxon>
        <taxon>Pezizomycotina</taxon>
        <taxon>Eurotiomycetes</taxon>
        <taxon>Eurotiomycetidae</taxon>
        <taxon>Eurotiales</taxon>
        <taxon>Aspergillaceae</taxon>
        <taxon>Aspergillus</taxon>
        <taxon>Aspergillus subgen. Circumdati</taxon>
    </lineage>
</organism>
<feature type="non-terminal residue" evidence="2">
    <location>
        <position position="1"/>
    </location>
</feature>
<dbReference type="AlphaFoldDB" id="A0A2V5HTW8"/>
<evidence type="ECO:0000313" key="2">
    <source>
        <dbReference type="EMBL" id="PYI25013.1"/>
    </source>
</evidence>
<dbReference type="Proteomes" id="UP000248817">
    <property type="component" value="Unassembled WGS sequence"/>
</dbReference>
<feature type="compositionally biased region" description="Polar residues" evidence="1">
    <location>
        <begin position="39"/>
        <end position="60"/>
    </location>
</feature>
<reference evidence="2 3" key="1">
    <citation type="submission" date="2018-02" db="EMBL/GenBank/DDBJ databases">
        <title>The genomes of Aspergillus section Nigri reveals drivers in fungal speciation.</title>
        <authorList>
            <consortium name="DOE Joint Genome Institute"/>
            <person name="Vesth T.C."/>
            <person name="Nybo J."/>
            <person name="Theobald S."/>
            <person name="Brandl J."/>
            <person name="Frisvad J.C."/>
            <person name="Nielsen K.F."/>
            <person name="Lyhne E.K."/>
            <person name="Kogle M.E."/>
            <person name="Kuo A."/>
            <person name="Riley R."/>
            <person name="Clum A."/>
            <person name="Nolan M."/>
            <person name="Lipzen A."/>
            <person name="Salamov A."/>
            <person name="Henrissat B."/>
            <person name="Wiebenga A."/>
            <person name="De vries R.P."/>
            <person name="Grigoriev I.V."/>
            <person name="Mortensen U.H."/>
            <person name="Andersen M.R."/>
            <person name="Baker S.E."/>
        </authorList>
    </citation>
    <scope>NUCLEOTIDE SEQUENCE [LARGE SCALE GENOMIC DNA]</scope>
    <source>
        <strain evidence="2 3">CBS 114.80</strain>
    </source>
</reference>
<feature type="region of interest" description="Disordered" evidence="1">
    <location>
        <begin position="36"/>
        <end position="60"/>
    </location>
</feature>
<dbReference type="EMBL" id="KZ825691">
    <property type="protein sequence ID" value="PYI25013.1"/>
    <property type="molecule type" value="Genomic_DNA"/>
</dbReference>
<evidence type="ECO:0000313" key="3">
    <source>
        <dbReference type="Proteomes" id="UP000248817"/>
    </source>
</evidence>
<sequence>MDRLNGGLLVLKHPCQILSLPGTELGPWGVLLYSPPTNPDLTASNGNPGPNQMVLSPSRN</sequence>
<accession>A0A2V5HTW8</accession>
<gene>
    <name evidence="2" type="ORF">BP00DRAFT_431681</name>
</gene>
<name>A0A2V5HTW8_9EURO</name>
<evidence type="ECO:0000256" key="1">
    <source>
        <dbReference type="SAM" id="MobiDB-lite"/>
    </source>
</evidence>
<proteinExistence type="predicted"/>